<protein>
    <submittedName>
        <fullName evidence="1">Uncharacterized protein</fullName>
    </submittedName>
</protein>
<gene>
    <name evidence="1" type="ORF">SPTER_08950</name>
</gene>
<dbReference type="EMBL" id="CP036259">
    <property type="protein sequence ID" value="QDR79617.1"/>
    <property type="molecule type" value="Genomic_DNA"/>
</dbReference>
<accession>A0A517DQL9</accession>
<dbReference type="AlphaFoldDB" id="A0A517DQL9"/>
<dbReference type="KEGG" id="sted:SPTER_08950"/>
<dbReference type="RefSeq" id="WP_170233140.1">
    <property type="nucleotide sequence ID" value="NZ_CP036259.1"/>
</dbReference>
<evidence type="ECO:0000313" key="2">
    <source>
        <dbReference type="Proteomes" id="UP000320776"/>
    </source>
</evidence>
<evidence type="ECO:0000313" key="1">
    <source>
        <dbReference type="EMBL" id="QDR79617.1"/>
    </source>
</evidence>
<reference evidence="1 2" key="1">
    <citation type="submission" date="2019-02" db="EMBL/GenBank/DDBJ databases">
        <title>Closed genome of Sporomusa termitida DSM 4440.</title>
        <authorList>
            <person name="Poehlein A."/>
            <person name="Daniel R."/>
        </authorList>
    </citation>
    <scope>NUCLEOTIDE SEQUENCE [LARGE SCALE GENOMIC DNA]</scope>
    <source>
        <strain evidence="1 2">DSM 4440</strain>
    </source>
</reference>
<proteinExistence type="predicted"/>
<sequence length="115" mass="13905">MIKAEFGIIDKVDFHKDYSEYEPQRYHCIYIDDDVYINDWWERLSTMKTYFHCMDRPEFALARWGVTLIPPESLPIFLDIVISDPRIETDRHLYELANRIREAIDANKFMIHYGL</sequence>
<keyword evidence="2" id="KW-1185">Reference proteome</keyword>
<name>A0A517DQL9_9FIRM</name>
<organism evidence="1 2">
    <name type="scientific">Sporomusa termitida</name>
    <dbReference type="NCBI Taxonomy" id="2377"/>
    <lineage>
        <taxon>Bacteria</taxon>
        <taxon>Bacillati</taxon>
        <taxon>Bacillota</taxon>
        <taxon>Negativicutes</taxon>
        <taxon>Selenomonadales</taxon>
        <taxon>Sporomusaceae</taxon>
        <taxon>Sporomusa</taxon>
    </lineage>
</organism>
<dbReference type="Proteomes" id="UP000320776">
    <property type="component" value="Chromosome"/>
</dbReference>